<reference evidence="13" key="1">
    <citation type="submission" date="2022-11" db="EMBL/GenBank/DDBJ databases">
        <authorList>
            <person name="Morgan W.R."/>
            <person name="Tartar A."/>
        </authorList>
    </citation>
    <scope>NUCLEOTIDE SEQUENCE</scope>
    <source>
        <strain evidence="13">ARSEF 373</strain>
    </source>
</reference>
<dbReference type="Pfam" id="PF00534">
    <property type="entry name" value="Glycos_transf_1"/>
    <property type="match status" value="1"/>
</dbReference>
<evidence type="ECO:0000313" key="13">
    <source>
        <dbReference type="EMBL" id="DBA04080.1"/>
    </source>
</evidence>
<dbReference type="EMBL" id="DAKRPA010000012">
    <property type="protein sequence ID" value="DBA04080.1"/>
    <property type="molecule type" value="Genomic_DNA"/>
</dbReference>
<feature type="domain" description="Glycosyltransferase subfamily 4-like N-terminal" evidence="12">
    <location>
        <begin position="55"/>
        <end position="237"/>
    </location>
</feature>
<dbReference type="InterPro" id="IPR028098">
    <property type="entry name" value="Glyco_trans_4-like_N"/>
</dbReference>
<evidence type="ECO:0000256" key="1">
    <source>
        <dbReference type="ARBA" id="ARBA00004922"/>
    </source>
</evidence>
<comment type="function">
    <text evidence="10">Mannosylates Man(2)GlcNAc(2)-dolichol diphosphate and Man(1)GlcNAc(2)-dolichol diphosphate to form Man(3)GlcNAc(2)-dolichol diphosphate.</text>
</comment>
<dbReference type="EC" id="2.4.1.257" evidence="10"/>
<accession>A0AAV2ZDL8</accession>
<dbReference type="PANTHER" id="PTHR45918:SF1">
    <property type="entry name" value="ALPHA-1,3_1,6-MANNOSYLTRANSFERASE ALG2"/>
    <property type="match status" value="1"/>
</dbReference>
<comment type="catalytic activity">
    <reaction evidence="8 10">
        <text>a beta-D-Man-(1-&gt;4)-beta-D-GlcNAc-(1-&gt;4)-alpha-D-GlcNAc-diphospho-di-trans,poly-cis-dolichol + GDP-alpha-D-mannose = an alpha-D-Man-(1-&gt;3)-beta-D-Man-(1-&gt;4)-beta-D-GlcNAc-(1-&gt;4)-alpha-D-GlcNAc-diphospho-di-trans,poly-cis-dolichol + GDP + H(+)</text>
        <dbReference type="Rhea" id="RHEA:29515"/>
        <dbReference type="Rhea" id="RHEA-COMP:19511"/>
        <dbReference type="Rhea" id="RHEA-COMP:19513"/>
        <dbReference type="ChEBI" id="CHEBI:15378"/>
        <dbReference type="ChEBI" id="CHEBI:57527"/>
        <dbReference type="ChEBI" id="CHEBI:58189"/>
        <dbReference type="ChEBI" id="CHEBI:58472"/>
        <dbReference type="ChEBI" id="CHEBI:132510"/>
        <dbReference type="EC" id="2.4.1.132"/>
    </reaction>
    <physiologicalReaction direction="left-to-right" evidence="8 10">
        <dbReference type="Rhea" id="RHEA:29516"/>
    </physiologicalReaction>
</comment>
<dbReference type="PANTHER" id="PTHR45918">
    <property type="entry name" value="ALPHA-1,3/1,6-MANNOSYLTRANSFERASE ALG2"/>
    <property type="match status" value="1"/>
</dbReference>
<keyword evidence="4 10" id="KW-0812">Transmembrane</keyword>
<protein>
    <recommendedName>
        <fullName evidence="10">Alpha-1,3/1,6-mannosyltransferase ALG2</fullName>
        <ecNumber evidence="10">2.4.1.132</ecNumber>
        <ecNumber evidence="10">2.4.1.257</ecNumber>
    </recommendedName>
    <alternativeName>
        <fullName evidence="10">GDP-Man:Man(1)GlcNAc(2)-PP-Dol alpha-1,3-mannosyltransferase</fullName>
    </alternativeName>
</protein>
<evidence type="ECO:0000256" key="8">
    <source>
        <dbReference type="ARBA" id="ARBA00045103"/>
    </source>
</evidence>
<name>A0AAV2ZDL8_9STRA</name>
<evidence type="ECO:0000256" key="9">
    <source>
        <dbReference type="ARBA" id="ARBA00045104"/>
    </source>
</evidence>
<evidence type="ECO:0000256" key="4">
    <source>
        <dbReference type="ARBA" id="ARBA00022692"/>
    </source>
</evidence>
<gene>
    <name evidence="13" type="ORF">N0F65_009427</name>
</gene>
<feature type="transmembrane region" description="Helical" evidence="10">
    <location>
        <begin position="6"/>
        <end position="32"/>
    </location>
</feature>
<comment type="subcellular location">
    <subcellularLocation>
        <location evidence="10">Endoplasmic reticulum membrane</location>
        <topology evidence="10">Single-pass membrane protein</topology>
    </subcellularLocation>
</comment>
<comment type="caution">
    <text evidence="13">The sequence shown here is derived from an EMBL/GenBank/DDBJ whole genome shotgun (WGS) entry which is preliminary data.</text>
</comment>
<keyword evidence="3 10" id="KW-0808">Transferase</keyword>
<dbReference type="AlphaFoldDB" id="A0AAV2ZDL8"/>
<keyword evidence="14" id="KW-1185">Reference proteome</keyword>
<keyword evidence="5" id="KW-0256">Endoplasmic reticulum</keyword>
<comment type="similarity">
    <text evidence="10">Belongs to the glycosyltransferase group 1 family.</text>
</comment>
<evidence type="ECO:0000256" key="5">
    <source>
        <dbReference type="ARBA" id="ARBA00022824"/>
    </source>
</evidence>
<evidence type="ECO:0000256" key="7">
    <source>
        <dbReference type="ARBA" id="ARBA00023136"/>
    </source>
</evidence>
<evidence type="ECO:0000259" key="12">
    <source>
        <dbReference type="Pfam" id="PF13439"/>
    </source>
</evidence>
<keyword evidence="6 10" id="KW-1133">Transmembrane helix</keyword>
<dbReference type="InterPro" id="IPR001296">
    <property type="entry name" value="Glyco_trans_1"/>
</dbReference>
<feature type="domain" description="Glycosyl transferase family 1" evidence="11">
    <location>
        <begin position="240"/>
        <end position="420"/>
    </location>
</feature>
<organism evidence="13 14">
    <name type="scientific">Lagenidium giganteum</name>
    <dbReference type="NCBI Taxonomy" id="4803"/>
    <lineage>
        <taxon>Eukaryota</taxon>
        <taxon>Sar</taxon>
        <taxon>Stramenopiles</taxon>
        <taxon>Oomycota</taxon>
        <taxon>Peronosporomycetes</taxon>
        <taxon>Pythiales</taxon>
        <taxon>Pythiaceae</taxon>
    </lineage>
</organism>
<dbReference type="Proteomes" id="UP001146120">
    <property type="component" value="Unassembled WGS sequence"/>
</dbReference>
<dbReference type="InterPro" id="IPR027054">
    <property type="entry name" value="ALG2"/>
</dbReference>
<evidence type="ECO:0000259" key="11">
    <source>
        <dbReference type="Pfam" id="PF00534"/>
    </source>
</evidence>
<sequence length="442" mass="48361">MLVTVAAVAVGSALLLGACLTVLFLIGLSTTIKPSGKASSKKPLRVGFVHPDFGIGGAENLVVNAALALQKNDVLVTVFTAHHDVNHCFEETRGDGPLAKCVRVHGDWLPKTIAGKFYAFCAILRIMYVTLVIAVRYAGEIDVFFVDQVSMSIPFLRCLGKPVLFYGHYPDKLLCVKRGSALKRLYRLPLDTLEEVTTAASDLIVVNSKYTRSVYEEAFPRVGAQELGILYPPVDVSVFEKFKTDKPRDHGLFVSLNRFERKKNIQLAIHALAHVRTLVSADTFASIKLIVAGGYDPNNQENIEHLKELQQEAQKLGIQDKVEFRTSVSDFMKKELLTTAQAILYTPSNEHFGIVPVEAMTCGTPVIAVNSGGPLESVLDGETGFLCESSAEAFGAAIAKLSGNDREQLVERMGAQGKKRARDLFSLETFADTLYSHVKQLA</sequence>
<dbReference type="Gene3D" id="3.40.50.2000">
    <property type="entry name" value="Glycogen Phosphorylase B"/>
    <property type="match status" value="2"/>
</dbReference>
<dbReference type="Pfam" id="PF13439">
    <property type="entry name" value="Glyco_transf_4"/>
    <property type="match status" value="1"/>
</dbReference>
<reference evidence="13" key="2">
    <citation type="journal article" date="2023" name="Microbiol Resour">
        <title>Decontamination and Annotation of the Draft Genome Sequence of the Oomycete Lagenidium giganteum ARSEF 373.</title>
        <authorList>
            <person name="Morgan W.R."/>
            <person name="Tartar A."/>
        </authorList>
    </citation>
    <scope>NUCLEOTIDE SEQUENCE</scope>
    <source>
        <strain evidence="13">ARSEF 373</strain>
    </source>
</reference>
<evidence type="ECO:0000256" key="3">
    <source>
        <dbReference type="ARBA" id="ARBA00022679"/>
    </source>
</evidence>
<comment type="pathway">
    <text evidence="1 10">Protein modification; protein glycosylation.</text>
</comment>
<evidence type="ECO:0000256" key="6">
    <source>
        <dbReference type="ARBA" id="ARBA00022989"/>
    </source>
</evidence>
<feature type="transmembrane region" description="Helical" evidence="10">
    <location>
        <begin position="117"/>
        <end position="138"/>
    </location>
</feature>
<evidence type="ECO:0000256" key="2">
    <source>
        <dbReference type="ARBA" id="ARBA00022676"/>
    </source>
</evidence>
<dbReference type="GO" id="GO:0102704">
    <property type="term" value="F:GDP-Man:Man(2)GlcNAc(2)-PP-Dol alpha-1,6-mannosyltransferase activity"/>
    <property type="evidence" value="ECO:0007669"/>
    <property type="project" value="UniProtKB-UniRule"/>
</dbReference>
<proteinExistence type="inferred from homology"/>
<keyword evidence="7 10" id="KW-0472">Membrane</keyword>
<dbReference type="CDD" id="cd03805">
    <property type="entry name" value="GT4_ALG2-like"/>
    <property type="match status" value="1"/>
</dbReference>
<dbReference type="SUPFAM" id="SSF53756">
    <property type="entry name" value="UDP-Glycosyltransferase/glycogen phosphorylase"/>
    <property type="match status" value="1"/>
</dbReference>
<dbReference type="EC" id="2.4.1.132" evidence="10"/>
<dbReference type="GO" id="GO:0005789">
    <property type="term" value="C:endoplasmic reticulum membrane"/>
    <property type="evidence" value="ECO:0007669"/>
    <property type="project" value="UniProtKB-SubCell"/>
</dbReference>
<keyword evidence="2 10" id="KW-0328">Glycosyltransferase</keyword>
<dbReference type="GO" id="GO:0004378">
    <property type="term" value="F:GDP-Man:Man(1)GlcNAc(2)-PP-Dol alpha-1,3-mannosyltransferase activity"/>
    <property type="evidence" value="ECO:0007669"/>
    <property type="project" value="UniProtKB-UniRule"/>
</dbReference>
<evidence type="ECO:0000313" key="14">
    <source>
        <dbReference type="Proteomes" id="UP001146120"/>
    </source>
</evidence>
<evidence type="ECO:0000256" key="10">
    <source>
        <dbReference type="RuleBase" id="RU367136"/>
    </source>
</evidence>
<comment type="catalytic activity">
    <reaction evidence="9 10">
        <text>an alpha-D-Man-(1-&gt;3)-beta-D-Man-(1-&gt;4)-beta-D-GlcNAc-(1-&gt;4)-alpha-D-GlcNAc-diphospho-di-trans,poly-cis-dolichol + GDP-alpha-D-mannose = an alpha-D-Man-(1-&gt;3)-[alpha-D-Man-(1-&gt;6)]-beta-D-Man-(1-&gt;4)-beta-D-GlcNAc-(1-&gt;4)-alpha-D-GlcNAc-diphospho-di-trans,poly-cis-dolichol + GDP + H(+)</text>
        <dbReference type="Rhea" id="RHEA:29519"/>
        <dbReference type="Rhea" id="RHEA-COMP:19513"/>
        <dbReference type="Rhea" id="RHEA-COMP:19515"/>
        <dbReference type="ChEBI" id="CHEBI:15378"/>
        <dbReference type="ChEBI" id="CHEBI:57527"/>
        <dbReference type="ChEBI" id="CHEBI:58189"/>
        <dbReference type="ChEBI" id="CHEBI:132510"/>
        <dbReference type="ChEBI" id="CHEBI:132511"/>
        <dbReference type="EC" id="2.4.1.257"/>
    </reaction>
    <physiologicalReaction direction="left-to-right" evidence="9 10">
        <dbReference type="Rhea" id="RHEA:29520"/>
    </physiologicalReaction>
</comment>